<keyword evidence="3" id="KW-1185">Reference proteome</keyword>
<gene>
    <name evidence="2" type="ORF">RCOM_1667550</name>
</gene>
<evidence type="ECO:0000313" key="2">
    <source>
        <dbReference type="EMBL" id="EEF47887.1"/>
    </source>
</evidence>
<dbReference type="InParanoid" id="B9RL68"/>
<accession>B9RL68</accession>
<feature type="region of interest" description="Disordered" evidence="1">
    <location>
        <begin position="1"/>
        <end position="58"/>
    </location>
</feature>
<protein>
    <submittedName>
        <fullName evidence="2">Uncharacterized protein</fullName>
    </submittedName>
</protein>
<sequence>MSQPDAGGRTDEAAMQSVPARESSGSTEEVQRVRRMVNDMGRHGRRLSEGAACRGAGG</sequence>
<dbReference type="AlphaFoldDB" id="B9RL68"/>
<dbReference type="EMBL" id="EQ973787">
    <property type="protein sequence ID" value="EEF47887.1"/>
    <property type="molecule type" value="Genomic_DNA"/>
</dbReference>
<evidence type="ECO:0000313" key="3">
    <source>
        <dbReference type="Proteomes" id="UP000008311"/>
    </source>
</evidence>
<reference evidence="3" key="1">
    <citation type="journal article" date="2010" name="Nat. Biotechnol.">
        <title>Draft genome sequence of the oilseed species Ricinus communis.</title>
        <authorList>
            <person name="Chan A.P."/>
            <person name="Crabtree J."/>
            <person name="Zhao Q."/>
            <person name="Lorenzi H."/>
            <person name="Orvis J."/>
            <person name="Puiu D."/>
            <person name="Melake-Berhan A."/>
            <person name="Jones K.M."/>
            <person name="Redman J."/>
            <person name="Chen G."/>
            <person name="Cahoon E.B."/>
            <person name="Gedil M."/>
            <person name="Stanke M."/>
            <person name="Haas B.J."/>
            <person name="Wortman J.R."/>
            <person name="Fraser-Liggett C.M."/>
            <person name="Ravel J."/>
            <person name="Rabinowicz P.D."/>
        </authorList>
    </citation>
    <scope>NUCLEOTIDE SEQUENCE [LARGE SCALE GENOMIC DNA]</scope>
    <source>
        <strain evidence="3">cv. Hale</strain>
    </source>
</reference>
<dbReference type="Proteomes" id="UP000008311">
    <property type="component" value="Unassembled WGS sequence"/>
</dbReference>
<feature type="compositionally biased region" description="Basic and acidic residues" evidence="1">
    <location>
        <begin position="29"/>
        <end position="48"/>
    </location>
</feature>
<proteinExistence type="predicted"/>
<evidence type="ECO:0000256" key="1">
    <source>
        <dbReference type="SAM" id="MobiDB-lite"/>
    </source>
</evidence>
<name>B9RL68_RICCO</name>
<organism evidence="2 3">
    <name type="scientific">Ricinus communis</name>
    <name type="common">Castor bean</name>
    <dbReference type="NCBI Taxonomy" id="3988"/>
    <lineage>
        <taxon>Eukaryota</taxon>
        <taxon>Viridiplantae</taxon>
        <taxon>Streptophyta</taxon>
        <taxon>Embryophyta</taxon>
        <taxon>Tracheophyta</taxon>
        <taxon>Spermatophyta</taxon>
        <taxon>Magnoliopsida</taxon>
        <taxon>eudicotyledons</taxon>
        <taxon>Gunneridae</taxon>
        <taxon>Pentapetalae</taxon>
        <taxon>rosids</taxon>
        <taxon>fabids</taxon>
        <taxon>Malpighiales</taxon>
        <taxon>Euphorbiaceae</taxon>
        <taxon>Acalyphoideae</taxon>
        <taxon>Acalypheae</taxon>
        <taxon>Ricinus</taxon>
    </lineage>
</organism>